<dbReference type="PANTHER" id="PTHR42813">
    <property type="entry name" value="ZINC-TYPE ALCOHOL DEHYDROGENASE-LIKE"/>
    <property type="match status" value="1"/>
</dbReference>
<evidence type="ECO:0000313" key="9">
    <source>
        <dbReference type="EMBL" id="OOO12110.1"/>
    </source>
</evidence>
<dbReference type="SUPFAM" id="SSF51735">
    <property type="entry name" value="NAD(P)-binding Rossmann-fold domains"/>
    <property type="match status" value="1"/>
</dbReference>
<dbReference type="Gene3D" id="3.40.50.720">
    <property type="entry name" value="NAD(P)-binding Rossmann-like Domain"/>
    <property type="match status" value="1"/>
</dbReference>
<keyword evidence="3 6" id="KW-0479">Metal-binding</keyword>
<dbReference type="PROSITE" id="PS00059">
    <property type="entry name" value="ADH_ZINC"/>
    <property type="match status" value="1"/>
</dbReference>
<sequence length="607" mass="66011">MTHRMSTIASLPQEVIDQVAMVYSASRILFRRFYINLGYADPTCPNERDEIKALLELSRSGASRFIRFLRVSGSSYRQSSEPTKEAELAGTIVKCLRGYMRPDLKALDIYNIGDSMLHEISRPAMAPTIAGLRFLKVVGCPGRSNGTEIRRIFQYCEGVQAVEWSNCPTSFEGPTGIIHPKAPLERLRLNGHEDEAVAIPESILATVRNARNTIRCLSVYPMRWQSDALEEQVEGLMVPDVAPQTANPNTGSSETERDNRPMMKALVYTGPNKLEVLDRPMPVIQSPTDAILKMLHSTICGTDLHILKGDVPAIPYDRVLGHEGVGTVVSVGPAIDGLSVGDNVVIAAITACKVCASCRKGLEAHCITGGWQLGNKVDGTQAEYVRIPHATSSLYKIPEGLDLRACAAISDALPTGLECGTISAHVQPGSTVAIIGAGPVGLAVMLTARLYTPSQIVMIDLDDTRLEHAKRLGADHAVNPGKLDAMETLNTFTEGQGFDCVIEAVGIPKTFEMCQKLVAPGGSIANVGVHGHPVNLDLHKLWDRNISIKMQLLNAVSIPTLLRLYQSGHIKPSNLFTHHYPFSEVHKAYHSFQMAAQEGALKVAIDF</sequence>
<comment type="similarity">
    <text evidence="2 6">Belongs to the zinc-containing alcohol dehydrogenase family.</text>
</comment>
<dbReference type="InterPro" id="IPR036291">
    <property type="entry name" value="NAD(P)-bd_dom_sf"/>
</dbReference>
<evidence type="ECO:0000256" key="3">
    <source>
        <dbReference type="ARBA" id="ARBA00022723"/>
    </source>
</evidence>
<accession>A0A1S9DSZ1</accession>
<dbReference type="EMBL" id="MKZY01000003">
    <property type="protein sequence ID" value="OOO12110.1"/>
    <property type="molecule type" value="Genomic_DNA"/>
</dbReference>
<evidence type="ECO:0000259" key="8">
    <source>
        <dbReference type="SMART" id="SM00829"/>
    </source>
</evidence>
<gene>
    <name evidence="9" type="ORF">OAory_01085800</name>
</gene>
<comment type="cofactor">
    <cofactor evidence="1 6">
        <name>Zn(2+)</name>
        <dbReference type="ChEBI" id="CHEBI:29105"/>
    </cofactor>
</comment>
<dbReference type="InterPro" id="IPR020843">
    <property type="entry name" value="ER"/>
</dbReference>
<organism evidence="9 10">
    <name type="scientific">Aspergillus oryzae</name>
    <name type="common">Yellow koji mold</name>
    <dbReference type="NCBI Taxonomy" id="5062"/>
    <lineage>
        <taxon>Eukaryota</taxon>
        <taxon>Fungi</taxon>
        <taxon>Dikarya</taxon>
        <taxon>Ascomycota</taxon>
        <taxon>Pezizomycotina</taxon>
        <taxon>Eurotiomycetes</taxon>
        <taxon>Eurotiomycetidae</taxon>
        <taxon>Eurotiales</taxon>
        <taxon>Aspergillaceae</taxon>
        <taxon>Aspergillus</taxon>
        <taxon>Aspergillus subgen. Circumdati</taxon>
    </lineage>
</organism>
<dbReference type="VEuPathDB" id="FungiDB:AO090102000076"/>
<feature type="domain" description="Enoyl reductase (ER)" evidence="8">
    <location>
        <begin position="270"/>
        <end position="605"/>
    </location>
</feature>
<evidence type="ECO:0000256" key="4">
    <source>
        <dbReference type="ARBA" id="ARBA00022833"/>
    </source>
</evidence>
<feature type="region of interest" description="Disordered" evidence="7">
    <location>
        <begin position="241"/>
        <end position="260"/>
    </location>
</feature>
<evidence type="ECO:0000256" key="1">
    <source>
        <dbReference type="ARBA" id="ARBA00001947"/>
    </source>
</evidence>
<keyword evidence="5" id="KW-0560">Oxidoreductase</keyword>
<dbReference type="Proteomes" id="UP000190312">
    <property type="component" value="Unassembled WGS sequence"/>
</dbReference>
<dbReference type="Gene3D" id="3.90.180.10">
    <property type="entry name" value="Medium-chain alcohol dehydrogenases, catalytic domain"/>
    <property type="match status" value="1"/>
</dbReference>
<dbReference type="eggNOG" id="KOG0022">
    <property type="taxonomic scope" value="Eukaryota"/>
</dbReference>
<dbReference type="SMART" id="SM00829">
    <property type="entry name" value="PKS_ER"/>
    <property type="match status" value="1"/>
</dbReference>
<dbReference type="InterPro" id="IPR002328">
    <property type="entry name" value="ADH_Zn_CS"/>
</dbReference>
<feature type="compositionally biased region" description="Polar residues" evidence="7">
    <location>
        <begin position="244"/>
        <end position="253"/>
    </location>
</feature>
<dbReference type="Pfam" id="PF00107">
    <property type="entry name" value="ADH_zinc_N"/>
    <property type="match status" value="1"/>
</dbReference>
<dbReference type="SUPFAM" id="SSF50129">
    <property type="entry name" value="GroES-like"/>
    <property type="match status" value="1"/>
</dbReference>
<keyword evidence="4 6" id="KW-0862">Zinc</keyword>
<dbReference type="InterPro" id="IPR013154">
    <property type="entry name" value="ADH-like_N"/>
</dbReference>
<name>A0A1S9DSZ1_ASPOZ</name>
<dbReference type="PANTHER" id="PTHR42813:SF4">
    <property type="entry name" value="NADP-DEPENDENT ISOPROPANOL DEHYDROGENASE"/>
    <property type="match status" value="1"/>
</dbReference>
<proteinExistence type="inferred from homology"/>
<evidence type="ECO:0000256" key="2">
    <source>
        <dbReference type="ARBA" id="ARBA00008072"/>
    </source>
</evidence>
<evidence type="ECO:0000256" key="5">
    <source>
        <dbReference type="ARBA" id="ARBA00023002"/>
    </source>
</evidence>
<dbReference type="InterPro" id="IPR013149">
    <property type="entry name" value="ADH-like_C"/>
</dbReference>
<dbReference type="AlphaFoldDB" id="A0A1S9DSZ1"/>
<protein>
    <submittedName>
        <fullName evidence="9">Alcohol dehydrogenase GroES domain protein</fullName>
    </submittedName>
</protein>
<reference evidence="9 10" key="1">
    <citation type="submission" date="2016-10" db="EMBL/GenBank/DDBJ databases">
        <title>Genome sequencing of Aspergillus oryzae BCC7051.</title>
        <authorList>
            <person name="Thammarongtham C."/>
            <person name="Vorapreeda T."/>
            <person name="Nookaew I."/>
            <person name="Srisuk T."/>
            <person name="Land M."/>
            <person name="Jeennor S."/>
            <person name="Laoteng K."/>
        </authorList>
    </citation>
    <scope>NUCLEOTIDE SEQUENCE [LARGE SCALE GENOMIC DNA]</scope>
    <source>
        <strain evidence="9 10">BCC7051</strain>
    </source>
</reference>
<evidence type="ECO:0000256" key="6">
    <source>
        <dbReference type="RuleBase" id="RU361277"/>
    </source>
</evidence>
<dbReference type="InterPro" id="IPR011032">
    <property type="entry name" value="GroES-like_sf"/>
</dbReference>
<comment type="caution">
    <text evidence="9">The sequence shown here is derived from an EMBL/GenBank/DDBJ whole genome shotgun (WGS) entry which is preliminary data.</text>
</comment>
<evidence type="ECO:0000313" key="10">
    <source>
        <dbReference type="Proteomes" id="UP000190312"/>
    </source>
</evidence>
<dbReference type="Pfam" id="PF08240">
    <property type="entry name" value="ADH_N"/>
    <property type="match status" value="1"/>
</dbReference>
<dbReference type="OrthoDB" id="442947at2759"/>
<dbReference type="GO" id="GO:0016491">
    <property type="term" value="F:oxidoreductase activity"/>
    <property type="evidence" value="ECO:0007669"/>
    <property type="project" value="UniProtKB-KW"/>
</dbReference>
<dbReference type="GO" id="GO:0008270">
    <property type="term" value="F:zinc ion binding"/>
    <property type="evidence" value="ECO:0007669"/>
    <property type="project" value="InterPro"/>
</dbReference>
<evidence type="ECO:0000256" key="7">
    <source>
        <dbReference type="SAM" id="MobiDB-lite"/>
    </source>
</evidence>
<dbReference type="CDD" id="cd08286">
    <property type="entry name" value="FDH_like_ADH2"/>
    <property type="match status" value="1"/>
</dbReference>